<dbReference type="AlphaFoldDB" id="A0A1A9X2V5"/>
<sequence>MLVKCTIIGVGHTATFAVALTLTVAVAVARQLVQCHLHFAWLRKNITTAHENIFIGFAFFTASTTEDDDEVDDQEDAGHTAIQCKDVLRVESFSNVDGVTRAADHTTTPPTTNYQYVYILTFHEFLQDWDEIA</sequence>
<name>A0A1A9X2V5_9MUSC</name>
<reference evidence="1" key="2">
    <citation type="submission" date="2020-05" db="UniProtKB">
        <authorList>
            <consortium name="EnsemblMetazoa"/>
        </authorList>
    </citation>
    <scope>IDENTIFICATION</scope>
    <source>
        <strain evidence="1">IAEA</strain>
    </source>
</reference>
<organism evidence="1 2">
    <name type="scientific">Glossina brevipalpis</name>
    <dbReference type="NCBI Taxonomy" id="37001"/>
    <lineage>
        <taxon>Eukaryota</taxon>
        <taxon>Metazoa</taxon>
        <taxon>Ecdysozoa</taxon>
        <taxon>Arthropoda</taxon>
        <taxon>Hexapoda</taxon>
        <taxon>Insecta</taxon>
        <taxon>Pterygota</taxon>
        <taxon>Neoptera</taxon>
        <taxon>Endopterygota</taxon>
        <taxon>Diptera</taxon>
        <taxon>Brachycera</taxon>
        <taxon>Muscomorpha</taxon>
        <taxon>Hippoboscoidea</taxon>
        <taxon>Glossinidae</taxon>
        <taxon>Glossina</taxon>
    </lineage>
</organism>
<dbReference type="VEuPathDB" id="VectorBase:GBRI042324"/>
<keyword evidence="2" id="KW-1185">Reference proteome</keyword>
<dbReference type="EnsemblMetazoa" id="GBRI042324-RA">
    <property type="protein sequence ID" value="GBRI042324-PA"/>
    <property type="gene ID" value="GBRI042324"/>
</dbReference>
<dbReference type="Proteomes" id="UP000091820">
    <property type="component" value="Unassembled WGS sequence"/>
</dbReference>
<proteinExistence type="predicted"/>
<accession>A0A1A9X2V5</accession>
<evidence type="ECO:0000313" key="1">
    <source>
        <dbReference type="EnsemblMetazoa" id="GBRI042324-PA"/>
    </source>
</evidence>
<evidence type="ECO:0000313" key="2">
    <source>
        <dbReference type="Proteomes" id="UP000091820"/>
    </source>
</evidence>
<protein>
    <submittedName>
        <fullName evidence="1">Uncharacterized protein</fullName>
    </submittedName>
</protein>
<reference evidence="2" key="1">
    <citation type="submission" date="2014-03" db="EMBL/GenBank/DDBJ databases">
        <authorList>
            <person name="Aksoy S."/>
            <person name="Warren W."/>
            <person name="Wilson R.K."/>
        </authorList>
    </citation>
    <scope>NUCLEOTIDE SEQUENCE [LARGE SCALE GENOMIC DNA]</scope>
    <source>
        <strain evidence="2">IAEA</strain>
    </source>
</reference>